<dbReference type="GO" id="GO:0140359">
    <property type="term" value="F:ABC-type transporter activity"/>
    <property type="evidence" value="ECO:0007669"/>
    <property type="project" value="InterPro"/>
</dbReference>
<dbReference type="InterPro" id="IPR026954">
    <property type="entry name" value="PknH-like_Extracell"/>
</dbReference>
<evidence type="ECO:0000256" key="10">
    <source>
        <dbReference type="SAM" id="Phobius"/>
    </source>
</evidence>
<feature type="domain" description="FHA" evidence="11">
    <location>
        <begin position="26"/>
        <end position="78"/>
    </location>
</feature>
<dbReference type="SUPFAM" id="SSF49879">
    <property type="entry name" value="SMAD/FHA domain"/>
    <property type="match status" value="2"/>
</dbReference>
<keyword evidence="3" id="KW-0597">Phosphoprotein</keyword>
<dbReference type="Pfam" id="PF14032">
    <property type="entry name" value="PknH_C"/>
    <property type="match status" value="1"/>
</dbReference>
<dbReference type="STRING" id="1798.AWC30_14420"/>
<dbReference type="SUPFAM" id="SSF52540">
    <property type="entry name" value="P-loop containing nucleoside triphosphate hydrolases"/>
    <property type="match status" value="1"/>
</dbReference>
<evidence type="ECO:0000256" key="2">
    <source>
        <dbReference type="ARBA" id="ARBA00022448"/>
    </source>
</evidence>
<dbReference type="PROSITE" id="PS50006">
    <property type="entry name" value="FHA_DOMAIN"/>
    <property type="match status" value="2"/>
</dbReference>
<evidence type="ECO:0000256" key="4">
    <source>
        <dbReference type="ARBA" id="ARBA00022692"/>
    </source>
</evidence>
<dbReference type="PANTHER" id="PTHR48041:SF139">
    <property type="entry name" value="PROTEIN SCARLET"/>
    <property type="match status" value="1"/>
</dbReference>
<dbReference type="OrthoDB" id="9804819at2"/>
<dbReference type="AlphaFoldDB" id="A0A1X2EG82"/>
<name>A0A1X2EG82_9MYCO</name>
<feature type="region of interest" description="Disordered" evidence="9">
    <location>
        <begin position="89"/>
        <end position="174"/>
    </location>
</feature>
<sequence length="1092" mass="114250">MTDTNAPPLTVWLGTAMYTFRPGQEITVGRSAQCDICLDAPEVAGWVSRVHAVVRVENGRWTAVDQSRNGIFVDGERITTAVLRDGQTIAVGAPNGPRLRFGLTPQQARPPHRPGPPSQPLPAAGGPPPGRRPSGPPAPRPAPAAAAPPGPAGSSGPQPAAAAPQTAAPQAAAPQTVIARVMTRPDQPAAPGAGERITGAVRRLVPPRLVQPPPGAETIGRLETNAIVVDDALASRVHASLSQTRAGLEIIDNRSSNGTFVNGQRVDRAVLHDDDVVTIGNTDLLVAGGTLTPRPMAPDTAGLQVLGAGLEVDDATLLSDVSFTARPGSLTAVIGPSGAGKSTLIKLVGGAIAPTAGLAVFDGHDVHAEYASMRSRIGMVPQDDVVHPRLTVDQALRYAAELRLPPDTTRADRGEVVDRVLDELELTQHKKKRIDKLSGGQRKRVSVAMELLTGPSLLILDEPTSGLDPALDRQVMSMLRQLADAGRVVLVVTHSLTYLNMCDQVLLLAPGGKTAFAGPPAQVESALGTTDWADIFSRVSTDPDGAHRDYLERHPAVVAQEPSLEETPLGSPPSTSITRQFLTVARRQVRLIGADRGYFLFLALLPIILGVLSLVVPGHAGLGRANTDAAGEPVQILVLLNIAAVFLGTALTIRDLVGERSIFQREQAVGLSASAYLAAKIVVYSCAAAIQTAVVTAIVVAGKRPPAYGGALLGEGTDRAVIELYLALALTAIVSAVIGLALSSLARSTEQVLPMLVGVVMISMVFAGGLVPVTGRGGLDQLSWLLPARWGFAATAATVDLRNAALRAPADDRLWWHEPTWWLLDMAVLAVMVVLWTVFVRWRLRLAAMARAQGAPVARGTRRRTLIGSAVVVLALVALVAVVFARGLPGRSGTAGEDTEDRTVAVDDLDELLPGPAVIEPLLPATALVGEDLIVPVKGENVVPRECTGVATAGASTTYSGIPMTGMAAQRVHDGAEPPWPHQVLQVATAFRSEDAAADFRNRQQKAWERCAGKTVTTTAVDGAVTTAVIGEVTAADGTLTVTNTDPQRPGWVCRRAMTTTENVVIDVAACGDGIAEDAATAIAARIADNVQ</sequence>
<evidence type="ECO:0000256" key="6">
    <source>
        <dbReference type="ARBA" id="ARBA00022840"/>
    </source>
</evidence>
<dbReference type="EMBL" id="LQPZ01000040">
    <property type="protein sequence ID" value="ORX01070.1"/>
    <property type="molecule type" value="Genomic_DNA"/>
</dbReference>
<keyword evidence="6" id="KW-0067">ATP-binding</keyword>
<feature type="domain" description="FHA" evidence="11">
    <location>
        <begin position="217"/>
        <end position="266"/>
    </location>
</feature>
<keyword evidence="14" id="KW-1185">Reference proteome</keyword>
<evidence type="ECO:0000256" key="8">
    <source>
        <dbReference type="ARBA" id="ARBA00023136"/>
    </source>
</evidence>
<dbReference type="InterPro" id="IPR003439">
    <property type="entry name" value="ABC_transporter-like_ATP-bd"/>
</dbReference>
<protein>
    <recommendedName>
        <fullName evidence="15">ABC transporter ATP-binding protein</fullName>
    </recommendedName>
</protein>
<feature type="transmembrane region" description="Helical" evidence="10">
    <location>
        <begin position="722"/>
        <end position="745"/>
    </location>
</feature>
<dbReference type="InterPro" id="IPR008984">
    <property type="entry name" value="SMAD_FHA_dom_sf"/>
</dbReference>
<dbReference type="InterPro" id="IPR013525">
    <property type="entry name" value="ABC2_TM"/>
</dbReference>
<dbReference type="GO" id="GO:0016887">
    <property type="term" value="F:ATP hydrolysis activity"/>
    <property type="evidence" value="ECO:0007669"/>
    <property type="project" value="InterPro"/>
</dbReference>
<dbReference type="FunFam" id="3.40.50.300:FF:000474">
    <property type="entry name" value="Putative ABC transporter ATP-binding subunit"/>
    <property type="match status" value="1"/>
</dbReference>
<dbReference type="GO" id="GO:0016020">
    <property type="term" value="C:membrane"/>
    <property type="evidence" value="ECO:0007669"/>
    <property type="project" value="UniProtKB-SubCell"/>
</dbReference>
<feature type="transmembrane region" description="Helical" evidence="10">
    <location>
        <begin position="821"/>
        <end position="844"/>
    </location>
</feature>
<dbReference type="SMART" id="SM00240">
    <property type="entry name" value="FHA"/>
    <property type="match status" value="2"/>
</dbReference>
<keyword evidence="2" id="KW-0813">Transport</keyword>
<proteinExistence type="predicted"/>
<comment type="subcellular location">
    <subcellularLocation>
        <location evidence="1">Membrane</location>
        <topology evidence="1">Multi-pass membrane protein</topology>
    </subcellularLocation>
</comment>
<evidence type="ECO:0000256" key="1">
    <source>
        <dbReference type="ARBA" id="ARBA00004141"/>
    </source>
</evidence>
<comment type="caution">
    <text evidence="13">The sequence shown here is derived from an EMBL/GenBank/DDBJ whole genome shotgun (WGS) entry which is preliminary data.</text>
</comment>
<dbReference type="Pfam" id="PF00498">
    <property type="entry name" value="FHA"/>
    <property type="match status" value="2"/>
</dbReference>
<feature type="transmembrane region" description="Helical" evidence="10">
    <location>
        <begin position="636"/>
        <end position="657"/>
    </location>
</feature>
<keyword evidence="8 10" id="KW-0472">Membrane</keyword>
<dbReference type="Gene3D" id="3.40.50.300">
    <property type="entry name" value="P-loop containing nucleotide triphosphate hydrolases"/>
    <property type="match status" value="1"/>
</dbReference>
<keyword evidence="7 10" id="KW-1133">Transmembrane helix</keyword>
<dbReference type="InterPro" id="IPR027417">
    <property type="entry name" value="P-loop_NTPase"/>
</dbReference>
<dbReference type="InterPro" id="IPR017871">
    <property type="entry name" value="ABC_transporter-like_CS"/>
</dbReference>
<dbReference type="InterPro" id="IPR038232">
    <property type="entry name" value="PknH-like_Extracell_sf"/>
</dbReference>
<dbReference type="Pfam" id="PF00005">
    <property type="entry name" value="ABC_tran"/>
    <property type="match status" value="1"/>
</dbReference>
<dbReference type="InterPro" id="IPR050352">
    <property type="entry name" value="ABCG_transporters"/>
</dbReference>
<feature type="compositionally biased region" description="Low complexity" evidence="9">
    <location>
        <begin position="152"/>
        <end position="174"/>
    </location>
</feature>
<dbReference type="InterPro" id="IPR000253">
    <property type="entry name" value="FHA_dom"/>
</dbReference>
<dbReference type="PROSITE" id="PS00211">
    <property type="entry name" value="ABC_TRANSPORTER_1"/>
    <property type="match status" value="1"/>
</dbReference>
<evidence type="ECO:0000256" key="9">
    <source>
        <dbReference type="SAM" id="MobiDB-lite"/>
    </source>
</evidence>
<feature type="transmembrane region" description="Helical" evidence="10">
    <location>
        <begin position="597"/>
        <end position="616"/>
    </location>
</feature>
<dbReference type="InterPro" id="IPR003593">
    <property type="entry name" value="AAA+_ATPase"/>
</dbReference>
<dbReference type="SMART" id="SM00382">
    <property type="entry name" value="AAA"/>
    <property type="match status" value="1"/>
</dbReference>
<evidence type="ECO:0000259" key="12">
    <source>
        <dbReference type="PROSITE" id="PS50893"/>
    </source>
</evidence>
<organism evidence="13 14">
    <name type="scientific">Mycolicibacillus trivialis</name>
    <dbReference type="NCBI Taxonomy" id="1798"/>
    <lineage>
        <taxon>Bacteria</taxon>
        <taxon>Bacillati</taxon>
        <taxon>Actinomycetota</taxon>
        <taxon>Actinomycetes</taxon>
        <taxon>Mycobacteriales</taxon>
        <taxon>Mycobacteriaceae</taxon>
        <taxon>Mycolicibacillus</taxon>
    </lineage>
</organism>
<evidence type="ECO:0000256" key="5">
    <source>
        <dbReference type="ARBA" id="ARBA00022741"/>
    </source>
</evidence>
<dbReference type="PROSITE" id="PS50893">
    <property type="entry name" value="ABC_TRANSPORTER_2"/>
    <property type="match status" value="1"/>
</dbReference>
<reference evidence="13 14" key="1">
    <citation type="submission" date="2016-01" db="EMBL/GenBank/DDBJ databases">
        <title>The new phylogeny of the genus Mycobacterium.</title>
        <authorList>
            <person name="Tarcisio F."/>
            <person name="Conor M."/>
            <person name="Antonella G."/>
            <person name="Elisabetta G."/>
            <person name="Giulia F.S."/>
            <person name="Sara T."/>
            <person name="Anna F."/>
            <person name="Clotilde B."/>
            <person name="Roberto B."/>
            <person name="Veronica D.S."/>
            <person name="Fabio R."/>
            <person name="Monica P."/>
            <person name="Olivier J."/>
            <person name="Enrico T."/>
            <person name="Nicola S."/>
        </authorList>
    </citation>
    <scope>NUCLEOTIDE SEQUENCE [LARGE SCALE GENOMIC DNA]</scope>
    <source>
        <strain evidence="13 14">DSM 44153</strain>
    </source>
</reference>
<dbReference type="Pfam" id="PF01061">
    <property type="entry name" value="ABC2_membrane"/>
    <property type="match status" value="1"/>
</dbReference>
<accession>A0A1X2EG82</accession>
<dbReference type="Gene3D" id="2.60.200.20">
    <property type="match status" value="2"/>
</dbReference>
<evidence type="ECO:0000259" key="11">
    <source>
        <dbReference type="PROSITE" id="PS50006"/>
    </source>
</evidence>
<keyword evidence="5" id="KW-0547">Nucleotide-binding</keyword>
<dbReference type="Gene3D" id="3.40.1000.70">
    <property type="entry name" value="PknH-like extracellular domain"/>
    <property type="match status" value="1"/>
</dbReference>
<evidence type="ECO:0000313" key="13">
    <source>
        <dbReference type="EMBL" id="ORX01070.1"/>
    </source>
</evidence>
<dbReference type="Proteomes" id="UP000193090">
    <property type="component" value="Unassembled WGS sequence"/>
</dbReference>
<feature type="transmembrane region" description="Helical" evidence="10">
    <location>
        <begin position="865"/>
        <end position="885"/>
    </location>
</feature>
<evidence type="ECO:0000313" key="14">
    <source>
        <dbReference type="Proteomes" id="UP000193090"/>
    </source>
</evidence>
<feature type="transmembrane region" description="Helical" evidence="10">
    <location>
        <begin position="677"/>
        <end position="702"/>
    </location>
</feature>
<evidence type="ECO:0008006" key="15">
    <source>
        <dbReference type="Google" id="ProtNLM"/>
    </source>
</evidence>
<feature type="domain" description="ABC transporter" evidence="12">
    <location>
        <begin position="303"/>
        <end position="535"/>
    </location>
</feature>
<gene>
    <name evidence="13" type="ORF">AWC30_14420</name>
</gene>
<dbReference type="RefSeq" id="WP_085110886.1">
    <property type="nucleotide sequence ID" value="NZ_LQPZ01000040.1"/>
</dbReference>
<dbReference type="PANTHER" id="PTHR48041">
    <property type="entry name" value="ABC TRANSPORTER G FAMILY MEMBER 28"/>
    <property type="match status" value="1"/>
</dbReference>
<evidence type="ECO:0000256" key="3">
    <source>
        <dbReference type="ARBA" id="ARBA00022553"/>
    </source>
</evidence>
<feature type="compositionally biased region" description="Pro residues" evidence="9">
    <location>
        <begin position="113"/>
        <end position="151"/>
    </location>
</feature>
<dbReference type="GO" id="GO:0005524">
    <property type="term" value="F:ATP binding"/>
    <property type="evidence" value="ECO:0007669"/>
    <property type="project" value="UniProtKB-KW"/>
</dbReference>
<feature type="transmembrane region" description="Helical" evidence="10">
    <location>
        <begin position="752"/>
        <end position="773"/>
    </location>
</feature>
<dbReference type="CDD" id="cd00060">
    <property type="entry name" value="FHA"/>
    <property type="match status" value="2"/>
</dbReference>
<evidence type="ECO:0000256" key="7">
    <source>
        <dbReference type="ARBA" id="ARBA00022989"/>
    </source>
</evidence>
<keyword evidence="4 10" id="KW-0812">Transmembrane</keyword>